<dbReference type="VEuPathDB" id="VectorBase:ADAR2_004917"/>
<dbReference type="VEuPathDB" id="VectorBase:ADAC001168"/>
<accession>W5JVW2</accession>
<dbReference type="eggNOG" id="KOG3700">
    <property type="taxonomic scope" value="Eukaryota"/>
</dbReference>
<reference evidence="2" key="3">
    <citation type="journal article" date="2013" name="Nucleic Acids Res.">
        <title>The genome of Anopheles darlingi, the main neotropical malaria vector.</title>
        <authorList>
            <person name="Marinotti O."/>
            <person name="Cerqueira G.C."/>
            <person name="de Almeida L.G."/>
            <person name="Ferro M.I."/>
            <person name="Loreto E.L."/>
            <person name="Zaha A."/>
            <person name="Teixeira S.M."/>
            <person name="Wespiser A.R."/>
            <person name="Almeida E Silva A."/>
            <person name="Schlindwein A.D."/>
            <person name="Pacheco A.C."/>
            <person name="Silva A.L."/>
            <person name="Graveley B.R."/>
            <person name="Walenz B.P."/>
            <person name="Lima Bde A."/>
            <person name="Ribeiro C.A."/>
            <person name="Nunes-Silva C.G."/>
            <person name="de Carvalho C.R."/>
            <person name="Soares C.M."/>
            <person name="de Menezes C.B."/>
            <person name="Matiolli C."/>
            <person name="Caffrey D."/>
            <person name="Araujo D.A."/>
            <person name="de Oliveira D.M."/>
            <person name="Golenbock D."/>
            <person name="Grisard E.C."/>
            <person name="Fantinatti-Garboggini F."/>
            <person name="de Carvalho F.M."/>
            <person name="Barcellos F.G."/>
            <person name="Prosdocimi F."/>
            <person name="May G."/>
            <person name="Azevedo Junior G.M."/>
            <person name="Guimaraes G.M."/>
            <person name="Goldman G.H."/>
            <person name="Padilha I.Q."/>
            <person name="Batista Jda S."/>
            <person name="Ferro J.A."/>
            <person name="Ribeiro J.M."/>
            <person name="Fietto J.L."/>
            <person name="Dabbas K.M."/>
            <person name="Cerdeira L."/>
            <person name="Agnez-Lima L.F."/>
            <person name="Brocchi M."/>
            <person name="de Carvalho M.O."/>
            <person name="Teixeira Mde M."/>
            <person name="Diniz Maia Mde M."/>
            <person name="Goldman M.H."/>
            <person name="Cruz Schneider M.P."/>
            <person name="Felipe M.S."/>
            <person name="Hungria M."/>
            <person name="Nicolas M.F."/>
            <person name="Pereira M."/>
            <person name="Montes M.A."/>
            <person name="Cantao M.E."/>
            <person name="Vincentz M."/>
            <person name="Rafael M.S."/>
            <person name="Silverman N."/>
            <person name="Stoco P.H."/>
            <person name="Souza R.C."/>
            <person name="Vicentini R."/>
            <person name="Gazzinelli R.T."/>
            <person name="Neves Rde O."/>
            <person name="Silva R."/>
            <person name="Astolfi-Filho S."/>
            <person name="Maciel T.E."/>
            <person name="Urmenyi T.P."/>
            <person name="Tadei W.P."/>
            <person name="Camargo E.P."/>
            <person name="de Vasconcelos A.T."/>
        </authorList>
    </citation>
    <scope>NUCLEOTIDE SEQUENCE</scope>
</reference>
<organism evidence="2">
    <name type="scientific">Anopheles darlingi</name>
    <name type="common">Mosquito</name>
    <dbReference type="NCBI Taxonomy" id="43151"/>
    <lineage>
        <taxon>Eukaryota</taxon>
        <taxon>Metazoa</taxon>
        <taxon>Ecdysozoa</taxon>
        <taxon>Arthropoda</taxon>
        <taxon>Hexapoda</taxon>
        <taxon>Insecta</taxon>
        <taxon>Pterygota</taxon>
        <taxon>Neoptera</taxon>
        <taxon>Endopterygota</taxon>
        <taxon>Diptera</taxon>
        <taxon>Nematocera</taxon>
        <taxon>Culicoidea</taxon>
        <taxon>Culicidae</taxon>
        <taxon>Anophelinae</taxon>
        <taxon>Anopheles</taxon>
    </lineage>
</organism>
<keyword evidence="1" id="KW-1133">Transmembrane helix</keyword>
<dbReference type="OMA" id="TERDAHY"/>
<feature type="transmembrane region" description="Helical" evidence="1">
    <location>
        <begin position="230"/>
        <end position="251"/>
    </location>
</feature>
<dbReference type="EnsemblMetazoa" id="ADAC001168-RA">
    <property type="protein sequence ID" value="ADAC001168-PA"/>
    <property type="gene ID" value="ADAC001168"/>
</dbReference>
<dbReference type="InterPro" id="IPR052728">
    <property type="entry name" value="O2_lipid_transport_reg"/>
</dbReference>
<protein>
    <submittedName>
        <fullName evidence="2 3">Uncharacterized protein</fullName>
    </submittedName>
</protein>
<dbReference type="AlphaFoldDB" id="W5JVW2"/>
<reference evidence="2 4" key="1">
    <citation type="journal article" date="2010" name="BMC Genomics">
        <title>Combination of measures distinguishes pre-miRNAs from other stem-loops in the genome of the newly sequenced Anopheles darlingi.</title>
        <authorList>
            <person name="Mendes N.D."/>
            <person name="Freitas A.T."/>
            <person name="Vasconcelos A.T."/>
            <person name="Sagot M.F."/>
        </authorList>
    </citation>
    <scope>NUCLEOTIDE SEQUENCE</scope>
</reference>
<keyword evidence="1" id="KW-0812">Transmembrane</keyword>
<dbReference type="EMBL" id="ADMH02000306">
    <property type="protein sequence ID" value="ETN67034.1"/>
    <property type="molecule type" value="Genomic_DNA"/>
</dbReference>
<reference evidence="3" key="4">
    <citation type="submission" date="2015-06" db="UniProtKB">
        <authorList>
            <consortium name="EnsemblMetazoa"/>
        </authorList>
    </citation>
    <scope>IDENTIFICATION</scope>
</reference>
<sequence length="316" mass="36960">MPKLWMTDDYEDCLELPGPDDPDGVYCTAAVVLKPNNQSDLWRLIEDFSSDYKRHFNHAVLKRGICIQRCQQIVQQLSPSVREALTVDNFPINFKYKFDDDIFYDSAENRAKYDDLVEVCINKQLNDTYGLVAHAEVQTCDTSTREMQLDTLDYSFWIIFLLLIVLVIVSSWYDSSINYKQNVSHFQQDLDSKRKMLWTSFSIQRNWYRLTSRSQGETHKKLRFFQALRFFTMTLVIFGHAVLLIIVSPITQPEKLEQLYHSVGSMILTNGVQITQTFLAMSGTLLAIQFLEFAEKRKGKISILYVPITIFYRYIR</sequence>
<evidence type="ECO:0000313" key="4">
    <source>
        <dbReference type="Proteomes" id="UP000000673"/>
    </source>
</evidence>
<dbReference type="Proteomes" id="UP000000673">
    <property type="component" value="Unassembled WGS sequence"/>
</dbReference>
<evidence type="ECO:0000313" key="3">
    <source>
        <dbReference type="EnsemblMetazoa" id="ADAC001168-PA"/>
    </source>
</evidence>
<feature type="transmembrane region" description="Helical" evidence="1">
    <location>
        <begin position="154"/>
        <end position="173"/>
    </location>
</feature>
<evidence type="ECO:0000313" key="2">
    <source>
        <dbReference type="EMBL" id="ETN67034.1"/>
    </source>
</evidence>
<reference evidence="2" key="2">
    <citation type="submission" date="2010-05" db="EMBL/GenBank/DDBJ databases">
        <authorList>
            <person name="Almeida L.G."/>
            <person name="Nicolas M.F."/>
            <person name="Souza R.C."/>
            <person name="Vasconcelos A.T.R."/>
        </authorList>
    </citation>
    <scope>NUCLEOTIDE SEQUENCE</scope>
</reference>
<dbReference type="PANTHER" id="PTHR11161:SF22">
    <property type="entry name" value="ACYLTRANSFERASE 3 DOMAIN-CONTAINING PROTEIN-RELATED"/>
    <property type="match status" value="1"/>
</dbReference>
<proteinExistence type="predicted"/>
<evidence type="ECO:0000256" key="1">
    <source>
        <dbReference type="SAM" id="Phobius"/>
    </source>
</evidence>
<name>W5JVW2_ANODA</name>
<dbReference type="HOGENOM" id="CLU_070158_0_0_1"/>
<dbReference type="PANTHER" id="PTHR11161">
    <property type="entry name" value="O-ACYLTRANSFERASE"/>
    <property type="match status" value="1"/>
</dbReference>
<keyword evidence="1" id="KW-0472">Membrane</keyword>
<gene>
    <name evidence="2" type="ORF">AND_001168</name>
</gene>
<keyword evidence="4" id="KW-1185">Reference proteome</keyword>
<feature type="transmembrane region" description="Helical" evidence="1">
    <location>
        <begin position="271"/>
        <end position="291"/>
    </location>
</feature>